<keyword evidence="6 16" id="KW-0812">Transmembrane</keyword>
<evidence type="ECO:0000256" key="8">
    <source>
        <dbReference type="ARBA" id="ARBA00022989"/>
    </source>
</evidence>
<evidence type="ECO:0000256" key="15">
    <source>
        <dbReference type="SAM" id="MobiDB-lite"/>
    </source>
</evidence>
<feature type="compositionally biased region" description="Polar residues" evidence="15">
    <location>
        <begin position="14"/>
        <end position="29"/>
    </location>
</feature>
<evidence type="ECO:0000256" key="6">
    <source>
        <dbReference type="ARBA" id="ARBA00022692"/>
    </source>
</evidence>
<dbReference type="InterPro" id="IPR020846">
    <property type="entry name" value="MFS_dom"/>
</dbReference>
<evidence type="ECO:0000256" key="3">
    <source>
        <dbReference type="ARBA" id="ARBA00004651"/>
    </source>
</evidence>
<dbReference type="FunFam" id="1.20.1250.20:FF:000092">
    <property type="entry name" value="Feline leukemia virus subgroup C receptor-related protein 2 isoform 1"/>
    <property type="match status" value="1"/>
</dbReference>
<dbReference type="Proteomes" id="UP001181693">
    <property type="component" value="Unassembled WGS sequence"/>
</dbReference>
<dbReference type="InterPro" id="IPR049680">
    <property type="entry name" value="FLVCR1-2_SLC49-like"/>
</dbReference>
<comment type="catalytic activity">
    <reaction evidence="11">
        <text>heme b(in) = heme b(out)</text>
        <dbReference type="Rhea" id="RHEA:75443"/>
        <dbReference type="ChEBI" id="CHEBI:60344"/>
    </reaction>
</comment>
<evidence type="ECO:0000256" key="1">
    <source>
        <dbReference type="ARBA" id="ARBA00004225"/>
    </source>
</evidence>
<evidence type="ECO:0000256" key="12">
    <source>
        <dbReference type="ARBA" id="ARBA00036811"/>
    </source>
</evidence>
<feature type="transmembrane region" description="Helical" evidence="16">
    <location>
        <begin position="409"/>
        <end position="429"/>
    </location>
</feature>
<sequence length="501" mass="54846">MAKEELKRDELLDPNNSPDITEKNSGSQEMLTNGEPVSVAVGGQVTKLYRRRWFMVLLFSSYSLCNAFQWLQYGIINNIFFHYYGVSSLAIDWLSMSYMLAYIPLIFPVAWLLETRGLRIIALIGSGLNCLGAWIKTGSARPDLFGVTLFGQLVCGVAQVFILGMPSHIASVWFSSTEVSTACSIGVFGNQLGVAVGFLLPPVLVPNIKDKDQLSHHISIMFYGTAAVASLLFILVIFVFQEAPRLPPTPAQAAQLSASPGQYSYKQSILRLLRNRNFILLVVSYGLNTGAFYALSTLLNRMVIEHYPGKEVNAGRIGLTITIAGMCGSLITGLWLDRTKSYKQTTLAVYVLSLVGMVVFTFILNLGYLWAVFITAGCLGFFMTGYLPLGFEFAAELTYPESEGTSSGLLNMSAQVFGLIFTTAQGQILEKFGVQSGNLLLCSFLLVGAIMTGFIKADLRRQRANQEALHAGPVQREVEVAMTKAMAESSEVPTPLLTQDT</sequence>
<evidence type="ECO:0000256" key="10">
    <source>
        <dbReference type="ARBA" id="ARBA00023136"/>
    </source>
</evidence>
<feature type="transmembrane region" description="Helical" evidence="16">
    <location>
        <begin position="347"/>
        <end position="364"/>
    </location>
</feature>
<evidence type="ECO:0000256" key="13">
    <source>
        <dbReference type="ARBA" id="ARBA00045087"/>
    </source>
</evidence>
<keyword evidence="4" id="KW-0813">Transport</keyword>
<reference evidence="18" key="1">
    <citation type="thesis" date="2020" institute="ProQuest LLC" country="789 East Eisenhower Parkway, Ann Arbor, MI, USA">
        <title>Comparative Genomics and Chromosome Evolution.</title>
        <authorList>
            <person name="Mudd A.B."/>
        </authorList>
    </citation>
    <scope>NUCLEOTIDE SEQUENCE</scope>
    <source>
        <strain evidence="18">1538</strain>
        <tissue evidence="18">Blood</tissue>
    </source>
</reference>
<keyword evidence="19" id="KW-1185">Reference proteome</keyword>
<dbReference type="Pfam" id="PF07690">
    <property type="entry name" value="MFS_1"/>
    <property type="match status" value="1"/>
</dbReference>
<evidence type="ECO:0000256" key="5">
    <source>
        <dbReference type="ARBA" id="ARBA00022475"/>
    </source>
</evidence>
<gene>
    <name evidence="18" type="ORF">GDO54_005540</name>
</gene>
<dbReference type="GO" id="GO:0020037">
    <property type="term" value="F:heme binding"/>
    <property type="evidence" value="ECO:0007669"/>
    <property type="project" value="TreeGrafter"/>
</dbReference>
<feature type="transmembrane region" description="Helical" evidence="16">
    <location>
        <begin position="316"/>
        <end position="335"/>
    </location>
</feature>
<name>A0AAV2ZLN4_PYXAD</name>
<comment type="caution">
    <text evidence="18">The sequence shown here is derived from an EMBL/GenBank/DDBJ whole genome shotgun (WGS) entry which is preliminary data.</text>
</comment>
<comment type="subcellular location">
    <subcellularLocation>
        <location evidence="3">Cell membrane</location>
        <topology evidence="3">Multi-pass membrane protein</topology>
    </subcellularLocation>
    <subcellularLocation>
        <location evidence="2">Endoplasmic reticulum membrane</location>
        <topology evidence="2">Multi-pass membrane protein</topology>
    </subcellularLocation>
    <subcellularLocation>
        <location evidence="1">Mitochondrion membrane</location>
        <topology evidence="1">Multi-pass membrane protein</topology>
    </subcellularLocation>
</comment>
<keyword evidence="10 16" id="KW-0472">Membrane</keyword>
<dbReference type="PANTHER" id="PTHR10924">
    <property type="entry name" value="MAJOR FACILITATOR SUPERFAMILY PROTEIN-RELATED"/>
    <property type="match status" value="1"/>
</dbReference>
<dbReference type="Gene3D" id="1.20.1250.20">
    <property type="entry name" value="MFS general substrate transporter like domains"/>
    <property type="match status" value="2"/>
</dbReference>
<dbReference type="GO" id="GO:0097037">
    <property type="term" value="P:heme export"/>
    <property type="evidence" value="ECO:0007669"/>
    <property type="project" value="TreeGrafter"/>
</dbReference>
<dbReference type="InterPro" id="IPR011701">
    <property type="entry name" value="MFS"/>
</dbReference>
<feature type="transmembrane region" description="Helical" evidence="16">
    <location>
        <begin position="53"/>
        <end position="73"/>
    </location>
</feature>
<evidence type="ECO:0000259" key="17">
    <source>
        <dbReference type="PROSITE" id="PS50850"/>
    </source>
</evidence>
<feature type="transmembrane region" description="Helical" evidence="16">
    <location>
        <begin position="370"/>
        <end position="389"/>
    </location>
</feature>
<evidence type="ECO:0000256" key="11">
    <source>
        <dbReference type="ARBA" id="ARBA00035075"/>
    </source>
</evidence>
<evidence type="ECO:0000256" key="14">
    <source>
        <dbReference type="ARBA" id="ARBA00046338"/>
    </source>
</evidence>
<feature type="transmembrane region" description="Helical" evidence="16">
    <location>
        <begin position="278"/>
        <end position="296"/>
    </location>
</feature>
<dbReference type="PANTHER" id="PTHR10924:SF3">
    <property type="entry name" value="HEME TRANSPORTER FLVCR2"/>
    <property type="match status" value="1"/>
</dbReference>
<organism evidence="18 19">
    <name type="scientific">Pyxicephalus adspersus</name>
    <name type="common">African bullfrog</name>
    <dbReference type="NCBI Taxonomy" id="30357"/>
    <lineage>
        <taxon>Eukaryota</taxon>
        <taxon>Metazoa</taxon>
        <taxon>Chordata</taxon>
        <taxon>Craniata</taxon>
        <taxon>Vertebrata</taxon>
        <taxon>Euteleostomi</taxon>
        <taxon>Amphibia</taxon>
        <taxon>Batrachia</taxon>
        <taxon>Anura</taxon>
        <taxon>Neobatrachia</taxon>
        <taxon>Ranoidea</taxon>
        <taxon>Pyxicephalidae</taxon>
        <taxon>Pyxicephalinae</taxon>
        <taxon>Pyxicephalus</taxon>
    </lineage>
</organism>
<dbReference type="AlphaFoldDB" id="A0AAV2ZLN4"/>
<proteinExistence type="inferred from homology"/>
<protein>
    <recommendedName>
        <fullName evidence="17">Major facilitator superfamily (MFS) profile domain-containing protein</fullName>
    </recommendedName>
</protein>
<feature type="domain" description="Major facilitator superfamily (MFS) profile" evidence="17">
    <location>
        <begin position="55"/>
        <end position="460"/>
    </location>
</feature>
<dbReference type="GO" id="GO:0005886">
    <property type="term" value="C:plasma membrane"/>
    <property type="evidence" value="ECO:0007669"/>
    <property type="project" value="UniProtKB-SubCell"/>
</dbReference>
<feature type="transmembrane region" description="Helical" evidence="16">
    <location>
        <begin position="93"/>
        <end position="113"/>
    </location>
</feature>
<dbReference type="GO" id="GO:0031966">
    <property type="term" value="C:mitochondrial membrane"/>
    <property type="evidence" value="ECO:0007669"/>
    <property type="project" value="UniProtKB-SubCell"/>
</dbReference>
<dbReference type="InterPro" id="IPR036259">
    <property type="entry name" value="MFS_trans_sf"/>
</dbReference>
<dbReference type="GO" id="GO:0015220">
    <property type="term" value="F:choline transmembrane transporter activity"/>
    <property type="evidence" value="ECO:0007669"/>
    <property type="project" value="UniProtKB-ARBA"/>
</dbReference>
<dbReference type="PROSITE" id="PS50850">
    <property type="entry name" value="MFS"/>
    <property type="match status" value="1"/>
</dbReference>
<keyword evidence="7" id="KW-0256">Endoplasmic reticulum</keyword>
<evidence type="ECO:0000256" key="7">
    <source>
        <dbReference type="ARBA" id="ARBA00022824"/>
    </source>
</evidence>
<comment type="similarity">
    <text evidence="14">Belongs to the major facilitator superfamily. Feline leukemia virus subgroup C receptor (TC 2.A.1.28.1) family.</text>
</comment>
<feature type="transmembrane region" description="Helical" evidence="16">
    <location>
        <begin position="179"/>
        <end position="200"/>
    </location>
</feature>
<dbReference type="GO" id="GO:0005789">
    <property type="term" value="C:endoplasmic reticulum membrane"/>
    <property type="evidence" value="ECO:0007669"/>
    <property type="project" value="UniProtKB-SubCell"/>
</dbReference>
<feature type="compositionally biased region" description="Basic and acidic residues" evidence="15">
    <location>
        <begin position="1"/>
        <end position="11"/>
    </location>
</feature>
<feature type="transmembrane region" description="Helical" evidence="16">
    <location>
        <begin position="144"/>
        <end position="167"/>
    </location>
</feature>
<keyword evidence="9" id="KW-0496">Mitochondrion</keyword>
<evidence type="ECO:0000256" key="9">
    <source>
        <dbReference type="ARBA" id="ARBA00023128"/>
    </source>
</evidence>
<keyword evidence="8 16" id="KW-1133">Transmembrane helix</keyword>
<comment type="catalytic activity">
    <reaction evidence="12">
        <text>choline(out) = choline(in)</text>
        <dbReference type="Rhea" id="RHEA:32751"/>
        <dbReference type="ChEBI" id="CHEBI:15354"/>
    </reaction>
</comment>
<evidence type="ECO:0000256" key="16">
    <source>
        <dbReference type="SAM" id="Phobius"/>
    </source>
</evidence>
<evidence type="ECO:0000313" key="18">
    <source>
        <dbReference type="EMBL" id="DBA14598.1"/>
    </source>
</evidence>
<evidence type="ECO:0000256" key="2">
    <source>
        <dbReference type="ARBA" id="ARBA00004477"/>
    </source>
</evidence>
<dbReference type="FunFam" id="1.20.1250.20:FF:000101">
    <property type="entry name" value="feline leukemia virus subgroup C receptor-related protein 2"/>
    <property type="match status" value="1"/>
</dbReference>
<feature type="transmembrane region" description="Helical" evidence="16">
    <location>
        <begin position="435"/>
        <end position="455"/>
    </location>
</feature>
<dbReference type="SUPFAM" id="SSF103473">
    <property type="entry name" value="MFS general substrate transporter"/>
    <property type="match status" value="1"/>
</dbReference>
<dbReference type="EMBL" id="DYDO01000013">
    <property type="protein sequence ID" value="DBA14598.1"/>
    <property type="molecule type" value="Genomic_DNA"/>
</dbReference>
<dbReference type="GO" id="GO:0015232">
    <property type="term" value="F:heme transmembrane transporter activity"/>
    <property type="evidence" value="ECO:0007669"/>
    <property type="project" value="TreeGrafter"/>
</dbReference>
<comment type="catalytic activity">
    <reaction evidence="13">
        <text>ethanolamine(in) = ethanolamine(out)</text>
        <dbReference type="Rhea" id="RHEA:32747"/>
        <dbReference type="ChEBI" id="CHEBI:57603"/>
    </reaction>
</comment>
<keyword evidence="5" id="KW-1003">Cell membrane</keyword>
<feature type="region of interest" description="Disordered" evidence="15">
    <location>
        <begin position="1"/>
        <end position="29"/>
    </location>
</feature>
<evidence type="ECO:0000256" key="4">
    <source>
        <dbReference type="ARBA" id="ARBA00022448"/>
    </source>
</evidence>
<feature type="transmembrane region" description="Helical" evidence="16">
    <location>
        <begin position="220"/>
        <end position="240"/>
    </location>
</feature>
<evidence type="ECO:0000313" key="19">
    <source>
        <dbReference type="Proteomes" id="UP001181693"/>
    </source>
</evidence>
<feature type="transmembrane region" description="Helical" evidence="16">
    <location>
        <begin position="120"/>
        <end position="138"/>
    </location>
</feature>
<accession>A0AAV2ZLN4</accession>